<sequence>MSEQAVTDEAICQIIKGVISKSAAKGGVTPEMNLQTDLGVDSLGLMSIAFVLEEQVGVDAFSHVDQFINAEYVSDIIKIVREN</sequence>
<reference evidence="3" key="1">
    <citation type="journal article" date="2019" name="Int. J. Syst. Evol. Microbiol.">
        <title>The Global Catalogue of Microorganisms (GCM) 10K type strain sequencing project: providing services to taxonomists for standard genome sequencing and annotation.</title>
        <authorList>
            <consortium name="The Broad Institute Genomics Platform"/>
            <consortium name="The Broad Institute Genome Sequencing Center for Infectious Disease"/>
            <person name="Wu L."/>
            <person name="Ma J."/>
        </authorList>
    </citation>
    <scope>NUCLEOTIDE SEQUENCE [LARGE SCALE GENOMIC DNA]</scope>
    <source>
        <strain evidence="3">JCM 17137</strain>
    </source>
</reference>
<dbReference type="Proteomes" id="UP001500908">
    <property type="component" value="Unassembled WGS sequence"/>
</dbReference>
<evidence type="ECO:0000313" key="3">
    <source>
        <dbReference type="Proteomes" id="UP001500908"/>
    </source>
</evidence>
<dbReference type="EMBL" id="BAABDD010000018">
    <property type="protein sequence ID" value="GAA3753300.1"/>
    <property type="molecule type" value="Genomic_DNA"/>
</dbReference>
<comment type="caution">
    <text evidence="2">The sequence shown here is derived from an EMBL/GenBank/DDBJ whole genome shotgun (WGS) entry which is preliminary data.</text>
</comment>
<accession>A0ABP7G3S6</accession>
<gene>
    <name evidence="2" type="ORF">GCM10022402_35110</name>
</gene>
<evidence type="ECO:0000259" key="1">
    <source>
        <dbReference type="PROSITE" id="PS50075"/>
    </source>
</evidence>
<dbReference type="Gene3D" id="1.10.1200.10">
    <property type="entry name" value="ACP-like"/>
    <property type="match status" value="1"/>
</dbReference>
<dbReference type="InterPro" id="IPR036736">
    <property type="entry name" value="ACP-like_sf"/>
</dbReference>
<keyword evidence="3" id="KW-1185">Reference proteome</keyword>
<dbReference type="PROSITE" id="PS50075">
    <property type="entry name" value="CARRIER"/>
    <property type="match status" value="1"/>
</dbReference>
<evidence type="ECO:0000313" key="2">
    <source>
        <dbReference type="EMBL" id="GAA3753300.1"/>
    </source>
</evidence>
<proteinExistence type="predicted"/>
<organism evidence="2 3">
    <name type="scientific">Salinactinospora qingdaonensis</name>
    <dbReference type="NCBI Taxonomy" id="702744"/>
    <lineage>
        <taxon>Bacteria</taxon>
        <taxon>Bacillati</taxon>
        <taxon>Actinomycetota</taxon>
        <taxon>Actinomycetes</taxon>
        <taxon>Streptosporangiales</taxon>
        <taxon>Nocardiopsidaceae</taxon>
        <taxon>Salinactinospora</taxon>
    </lineage>
</organism>
<dbReference type="InterPro" id="IPR009081">
    <property type="entry name" value="PP-bd_ACP"/>
</dbReference>
<dbReference type="Pfam" id="PF00550">
    <property type="entry name" value="PP-binding"/>
    <property type="match status" value="1"/>
</dbReference>
<name>A0ABP7G3S6_9ACTN</name>
<dbReference type="RefSeq" id="WP_344973224.1">
    <property type="nucleotide sequence ID" value="NZ_BAABDD010000018.1"/>
</dbReference>
<feature type="domain" description="Carrier" evidence="1">
    <location>
        <begin position="5"/>
        <end position="83"/>
    </location>
</feature>
<protein>
    <recommendedName>
        <fullName evidence="1">Carrier domain-containing protein</fullName>
    </recommendedName>
</protein>
<dbReference type="SUPFAM" id="SSF47336">
    <property type="entry name" value="ACP-like"/>
    <property type="match status" value="1"/>
</dbReference>